<reference evidence="1 2" key="1">
    <citation type="submission" date="2019-05" db="EMBL/GenBank/DDBJ databases">
        <title>Another draft genome of Portunus trituberculatus and its Hox gene families provides insights of decapod evolution.</title>
        <authorList>
            <person name="Jeong J.-H."/>
            <person name="Song I."/>
            <person name="Kim S."/>
            <person name="Choi T."/>
            <person name="Kim D."/>
            <person name="Ryu S."/>
            <person name="Kim W."/>
        </authorList>
    </citation>
    <scope>NUCLEOTIDE SEQUENCE [LARGE SCALE GENOMIC DNA]</scope>
    <source>
        <tissue evidence="1">Muscle</tissue>
    </source>
</reference>
<comment type="caution">
    <text evidence="1">The sequence shown here is derived from an EMBL/GenBank/DDBJ whole genome shotgun (WGS) entry which is preliminary data.</text>
</comment>
<dbReference type="EMBL" id="VSRR010000160">
    <property type="protein sequence ID" value="MPC11373.1"/>
    <property type="molecule type" value="Genomic_DNA"/>
</dbReference>
<evidence type="ECO:0000313" key="1">
    <source>
        <dbReference type="EMBL" id="MPC11373.1"/>
    </source>
</evidence>
<evidence type="ECO:0000313" key="2">
    <source>
        <dbReference type="Proteomes" id="UP000324222"/>
    </source>
</evidence>
<gene>
    <name evidence="1" type="ORF">E2C01_004035</name>
</gene>
<proteinExistence type="predicted"/>
<dbReference type="Proteomes" id="UP000324222">
    <property type="component" value="Unassembled WGS sequence"/>
</dbReference>
<sequence length="81" mass="9484">MDEVDNKKLILVEEYDTRSTRSHSKKLRKGRCLRDVKKYSFPQRCVETWNSLSEEVVSATSVHSFKEKLDKCRYGDGITRA</sequence>
<name>A0A5B7CV97_PORTR</name>
<organism evidence="1 2">
    <name type="scientific">Portunus trituberculatus</name>
    <name type="common">Swimming crab</name>
    <name type="synonym">Neptunus trituberculatus</name>
    <dbReference type="NCBI Taxonomy" id="210409"/>
    <lineage>
        <taxon>Eukaryota</taxon>
        <taxon>Metazoa</taxon>
        <taxon>Ecdysozoa</taxon>
        <taxon>Arthropoda</taxon>
        <taxon>Crustacea</taxon>
        <taxon>Multicrustacea</taxon>
        <taxon>Malacostraca</taxon>
        <taxon>Eumalacostraca</taxon>
        <taxon>Eucarida</taxon>
        <taxon>Decapoda</taxon>
        <taxon>Pleocyemata</taxon>
        <taxon>Brachyura</taxon>
        <taxon>Eubrachyura</taxon>
        <taxon>Portunoidea</taxon>
        <taxon>Portunidae</taxon>
        <taxon>Portuninae</taxon>
        <taxon>Portunus</taxon>
    </lineage>
</organism>
<keyword evidence="2" id="KW-1185">Reference proteome</keyword>
<protein>
    <submittedName>
        <fullName evidence="1">Uncharacterized protein</fullName>
    </submittedName>
</protein>
<dbReference type="AlphaFoldDB" id="A0A5B7CV97"/>
<accession>A0A5B7CV97</accession>
<dbReference type="OrthoDB" id="6378258at2759"/>